<dbReference type="Pfam" id="PF00126">
    <property type="entry name" value="HTH_1"/>
    <property type="match status" value="1"/>
</dbReference>
<evidence type="ECO:0000256" key="4">
    <source>
        <dbReference type="ARBA" id="ARBA00023163"/>
    </source>
</evidence>
<dbReference type="Gene3D" id="3.40.190.10">
    <property type="entry name" value="Periplasmic binding protein-like II"/>
    <property type="match status" value="2"/>
</dbReference>
<dbReference type="EMBL" id="CP091511">
    <property type="protein sequence ID" value="UOO90071.1"/>
    <property type="molecule type" value="Genomic_DNA"/>
</dbReference>
<dbReference type="SUPFAM" id="SSF46785">
    <property type="entry name" value="Winged helix' DNA-binding domain"/>
    <property type="match status" value="1"/>
</dbReference>
<dbReference type="InterPro" id="IPR005119">
    <property type="entry name" value="LysR_subst-bd"/>
</dbReference>
<evidence type="ECO:0000256" key="3">
    <source>
        <dbReference type="ARBA" id="ARBA00023125"/>
    </source>
</evidence>
<dbReference type="InterPro" id="IPR050389">
    <property type="entry name" value="LysR-type_TF"/>
</dbReference>
<evidence type="ECO:0000259" key="5">
    <source>
        <dbReference type="PROSITE" id="PS50931"/>
    </source>
</evidence>
<dbReference type="PROSITE" id="PS50931">
    <property type="entry name" value="HTH_LYSR"/>
    <property type="match status" value="1"/>
</dbReference>
<evidence type="ECO:0000256" key="2">
    <source>
        <dbReference type="ARBA" id="ARBA00023015"/>
    </source>
</evidence>
<dbReference type="InterPro" id="IPR000847">
    <property type="entry name" value="LysR_HTH_N"/>
</dbReference>
<keyword evidence="7" id="KW-1185">Reference proteome</keyword>
<dbReference type="Pfam" id="PF03466">
    <property type="entry name" value="LysR_substrate"/>
    <property type="match status" value="1"/>
</dbReference>
<keyword evidence="4" id="KW-0804">Transcription</keyword>
<protein>
    <submittedName>
        <fullName evidence="6">LysR family transcriptional regulator</fullName>
    </submittedName>
</protein>
<dbReference type="InterPro" id="IPR036390">
    <property type="entry name" value="WH_DNA-bd_sf"/>
</dbReference>
<dbReference type="InterPro" id="IPR036388">
    <property type="entry name" value="WH-like_DNA-bd_sf"/>
</dbReference>
<dbReference type="SUPFAM" id="SSF53850">
    <property type="entry name" value="Periplasmic binding protein-like II"/>
    <property type="match status" value="1"/>
</dbReference>
<gene>
    <name evidence="6" type="ORF">LVJ82_03520</name>
</gene>
<dbReference type="Proteomes" id="UP000832011">
    <property type="component" value="Chromosome"/>
</dbReference>
<accession>A0ABY4E2R7</accession>
<sequence>MGYITEMNISKIDLNLLVVFTVLMRERSVTRAAKSLFLTQSAVSASLKKLRELLQDELFVRTSHGITPTVKAIRIAPVIKDAINSIVSVLEESSAQETYQARAGDVFKIGLSDELECLMIKKLLAASADLPISFAFYPTNSHFWHQALLEHNLDMVIVSNPQNISSQHQSHVLFASSYSCVFDNQVHQLAHKITFAEYVSKEHGRVVFDGGRAGFLDEYFEAEGYKRQVKATFFNYSTAVNAIIGSPLLLTMPTYAAHTYAENNAKLAVHPVPLILAPSFVVEAIWDIKKQTHPRNQWLRNLVANVTTATRTALRENQ</sequence>
<dbReference type="Gene3D" id="1.10.10.10">
    <property type="entry name" value="Winged helix-like DNA-binding domain superfamily/Winged helix DNA-binding domain"/>
    <property type="match status" value="1"/>
</dbReference>
<dbReference type="PRINTS" id="PR00039">
    <property type="entry name" value="HTHLYSR"/>
</dbReference>
<name>A0ABY4E2R7_9NEIS</name>
<evidence type="ECO:0000313" key="6">
    <source>
        <dbReference type="EMBL" id="UOO90071.1"/>
    </source>
</evidence>
<proteinExistence type="inferred from homology"/>
<dbReference type="PANTHER" id="PTHR30118:SF15">
    <property type="entry name" value="TRANSCRIPTIONAL REGULATORY PROTEIN"/>
    <property type="match status" value="1"/>
</dbReference>
<evidence type="ECO:0000313" key="7">
    <source>
        <dbReference type="Proteomes" id="UP000832011"/>
    </source>
</evidence>
<keyword evidence="3" id="KW-0238">DNA-binding</keyword>
<dbReference type="PANTHER" id="PTHR30118">
    <property type="entry name" value="HTH-TYPE TRANSCRIPTIONAL REGULATOR LEUO-RELATED"/>
    <property type="match status" value="1"/>
</dbReference>
<organism evidence="6 7">
    <name type="scientific">Vitreoscilla massiliensis</name>
    <dbReference type="NCBI Taxonomy" id="1689272"/>
    <lineage>
        <taxon>Bacteria</taxon>
        <taxon>Pseudomonadati</taxon>
        <taxon>Pseudomonadota</taxon>
        <taxon>Betaproteobacteria</taxon>
        <taxon>Neisseriales</taxon>
        <taxon>Neisseriaceae</taxon>
        <taxon>Vitreoscilla</taxon>
    </lineage>
</organism>
<comment type="similarity">
    <text evidence="1">Belongs to the LysR transcriptional regulatory family.</text>
</comment>
<feature type="domain" description="HTH lysR-type" evidence="5">
    <location>
        <begin position="12"/>
        <end position="69"/>
    </location>
</feature>
<dbReference type="RefSeq" id="WP_058356029.1">
    <property type="nucleotide sequence ID" value="NZ_CABKVG010000008.1"/>
</dbReference>
<keyword evidence="2" id="KW-0805">Transcription regulation</keyword>
<reference evidence="6 7" key="1">
    <citation type="journal article" date="2022" name="Res Sq">
        <title>Evolution of multicellular longitudinally dividing oral cavity symbionts (Neisseriaceae).</title>
        <authorList>
            <person name="Nyongesa S."/>
            <person name="Weber P."/>
            <person name="Bernet E."/>
            <person name="Pullido F."/>
            <person name="Nieckarz M."/>
            <person name="Delaby M."/>
            <person name="Nieves C."/>
            <person name="Viehboeck T."/>
            <person name="Krause N."/>
            <person name="Rivera-Millot A."/>
            <person name="Nakamura A."/>
            <person name="Vischer N."/>
            <person name="VanNieuwenhze M."/>
            <person name="Brun Y."/>
            <person name="Cava F."/>
            <person name="Bulgheresi S."/>
            <person name="Veyrier F."/>
        </authorList>
    </citation>
    <scope>NUCLEOTIDE SEQUENCE [LARGE SCALE GENOMIC DNA]</scope>
    <source>
        <strain evidence="6 7">SN4</strain>
    </source>
</reference>
<evidence type="ECO:0000256" key="1">
    <source>
        <dbReference type="ARBA" id="ARBA00009437"/>
    </source>
</evidence>